<protein>
    <recommendedName>
        <fullName evidence="4">ABM domain-containing protein</fullName>
    </recommendedName>
</protein>
<evidence type="ECO:0000313" key="2">
    <source>
        <dbReference type="EMBL" id="MFD1534572.1"/>
    </source>
</evidence>
<dbReference type="EMBL" id="JBHUCP010000036">
    <property type="protein sequence ID" value="MFD1534572.1"/>
    <property type="molecule type" value="Genomic_DNA"/>
</dbReference>
<evidence type="ECO:0008006" key="4">
    <source>
        <dbReference type="Google" id="ProtNLM"/>
    </source>
</evidence>
<evidence type="ECO:0000313" key="3">
    <source>
        <dbReference type="Proteomes" id="UP001597145"/>
    </source>
</evidence>
<feature type="compositionally biased region" description="Basic and acidic residues" evidence="1">
    <location>
        <begin position="153"/>
        <end position="172"/>
    </location>
</feature>
<feature type="region of interest" description="Disordered" evidence="1">
    <location>
        <begin position="149"/>
        <end position="172"/>
    </location>
</feature>
<accession>A0ABW4FVJ2</accession>
<dbReference type="InterPro" id="IPR011008">
    <property type="entry name" value="Dimeric_a/b-barrel"/>
</dbReference>
<organism evidence="2 3">
    <name type="scientific">Pseudonocardia aurantiaca</name>
    <dbReference type="NCBI Taxonomy" id="75290"/>
    <lineage>
        <taxon>Bacteria</taxon>
        <taxon>Bacillati</taxon>
        <taxon>Actinomycetota</taxon>
        <taxon>Actinomycetes</taxon>
        <taxon>Pseudonocardiales</taxon>
        <taxon>Pseudonocardiaceae</taxon>
        <taxon>Pseudonocardia</taxon>
    </lineage>
</organism>
<dbReference type="RefSeq" id="WP_343988717.1">
    <property type="nucleotide sequence ID" value="NZ_BAAAJG010000030.1"/>
</dbReference>
<name>A0ABW4FVJ2_9PSEU</name>
<gene>
    <name evidence="2" type="ORF">ACFSCY_34655</name>
</gene>
<proteinExistence type="predicted"/>
<dbReference type="SUPFAM" id="SSF54909">
    <property type="entry name" value="Dimeric alpha+beta barrel"/>
    <property type="match status" value="2"/>
</dbReference>
<dbReference type="Gene3D" id="3.30.70.100">
    <property type="match status" value="2"/>
</dbReference>
<sequence length="199" mass="22042">MADPGSIDTGVGFVRDEVMPMLQALDGFVGLSMLADRSTGRTITTSAWRDEAAMRASDQQLGPSRQRAAEMMGADRPQVEEWEIAVLHRAHTSEPGACVRVTWVRTEPQELDRAVDYWKSTVLPASEELDGFCSASLLVERDSGRSVSSMTFDSREAMDRSREPGEAMRERTSQTMGIEFLDVAEFDLALAHLRVPEMA</sequence>
<dbReference type="Proteomes" id="UP001597145">
    <property type="component" value="Unassembled WGS sequence"/>
</dbReference>
<keyword evidence="3" id="KW-1185">Reference proteome</keyword>
<reference evidence="3" key="1">
    <citation type="journal article" date="2019" name="Int. J. Syst. Evol. Microbiol.">
        <title>The Global Catalogue of Microorganisms (GCM) 10K type strain sequencing project: providing services to taxonomists for standard genome sequencing and annotation.</title>
        <authorList>
            <consortium name="The Broad Institute Genomics Platform"/>
            <consortium name="The Broad Institute Genome Sequencing Center for Infectious Disease"/>
            <person name="Wu L."/>
            <person name="Ma J."/>
        </authorList>
    </citation>
    <scope>NUCLEOTIDE SEQUENCE [LARGE SCALE GENOMIC DNA]</scope>
    <source>
        <strain evidence="3">JCM 12165</strain>
    </source>
</reference>
<evidence type="ECO:0000256" key="1">
    <source>
        <dbReference type="SAM" id="MobiDB-lite"/>
    </source>
</evidence>
<comment type="caution">
    <text evidence="2">The sequence shown here is derived from an EMBL/GenBank/DDBJ whole genome shotgun (WGS) entry which is preliminary data.</text>
</comment>